<keyword evidence="2" id="KW-1185">Reference proteome</keyword>
<dbReference type="eggNOG" id="ENOG5033FJW">
    <property type="taxonomic scope" value="Bacteria"/>
</dbReference>
<proteinExistence type="predicted"/>
<name>A0A0S6WAF0_VECG1</name>
<dbReference type="Proteomes" id="UP000030661">
    <property type="component" value="Unassembled WGS sequence"/>
</dbReference>
<evidence type="ECO:0000313" key="1">
    <source>
        <dbReference type="EMBL" id="GAK54886.1"/>
    </source>
</evidence>
<gene>
    <name evidence="1" type="ORF">U27_01717</name>
</gene>
<protein>
    <submittedName>
        <fullName evidence="1">Uncharacterized protein</fullName>
    </submittedName>
</protein>
<dbReference type="EMBL" id="DF820463">
    <property type="protein sequence ID" value="GAK54886.1"/>
    <property type="molecule type" value="Genomic_DNA"/>
</dbReference>
<evidence type="ECO:0000313" key="2">
    <source>
        <dbReference type="Proteomes" id="UP000030661"/>
    </source>
</evidence>
<accession>A0A0S6WAF0</accession>
<reference evidence="1" key="1">
    <citation type="journal article" date="2015" name="PeerJ">
        <title>First genomic representation of candidate bacterial phylum KSB3 points to enhanced environmental sensing as a trigger of wastewater bulking.</title>
        <authorList>
            <person name="Sekiguchi Y."/>
            <person name="Ohashi A."/>
            <person name="Parks D.H."/>
            <person name="Yamauchi T."/>
            <person name="Tyson G.W."/>
            <person name="Hugenholtz P."/>
        </authorList>
    </citation>
    <scope>NUCLEOTIDE SEQUENCE [LARGE SCALE GENOMIC DNA]</scope>
</reference>
<dbReference type="AlphaFoldDB" id="A0A0S6WAF0"/>
<dbReference type="STRING" id="1499967.U27_01717"/>
<sequence>MQLTIHFPDVLPSEKFAWYVQQIENLLRSDHISVEIHQESVSKSDPWDELDLEDIAVHTGIPDFAEQHDHYLYGTPKRI</sequence>
<organism evidence="1">
    <name type="scientific">Vecturithrix granuli</name>
    <dbReference type="NCBI Taxonomy" id="1499967"/>
    <lineage>
        <taxon>Bacteria</taxon>
        <taxon>Candidatus Moduliflexota</taxon>
        <taxon>Candidatus Vecturitrichia</taxon>
        <taxon>Candidatus Vecturitrichales</taxon>
        <taxon>Candidatus Vecturitrichaceae</taxon>
        <taxon>Candidatus Vecturithrix</taxon>
    </lineage>
</organism>
<dbReference type="HOGENOM" id="CLU_2407912_0_0_0"/>